<evidence type="ECO:0000313" key="1">
    <source>
        <dbReference type="EMBL" id="QSB13759.1"/>
    </source>
</evidence>
<dbReference type="AlphaFoldDB" id="A0A895YEC9"/>
<reference evidence="1" key="1">
    <citation type="submission" date="2021-02" db="EMBL/GenBank/DDBJ databases">
        <title>Natrosporangium hydrolyticum gen. nov., sp. nov, a haloalkaliphilic actinobacterium from a soda solonchak soil.</title>
        <authorList>
            <person name="Sorokin D.Y."/>
            <person name="Khijniak T.V."/>
            <person name="Zakharycheva A.P."/>
            <person name="Boueva O.V."/>
            <person name="Ariskina E.V."/>
            <person name="Hahnke R.L."/>
            <person name="Bunk B."/>
            <person name="Sproer C."/>
            <person name="Schumann P."/>
            <person name="Evtushenko L.I."/>
            <person name="Kublanov I.V."/>
        </authorList>
    </citation>
    <scope>NUCLEOTIDE SEQUENCE</scope>
    <source>
        <strain evidence="1">DSM 106523</strain>
    </source>
</reference>
<dbReference type="KEGG" id="nhy:JQS43_19655"/>
<dbReference type="EMBL" id="CP070499">
    <property type="protein sequence ID" value="QSB13759.1"/>
    <property type="molecule type" value="Genomic_DNA"/>
</dbReference>
<organism evidence="1 2">
    <name type="scientific">Natronosporangium hydrolyticum</name>
    <dbReference type="NCBI Taxonomy" id="2811111"/>
    <lineage>
        <taxon>Bacteria</taxon>
        <taxon>Bacillati</taxon>
        <taxon>Actinomycetota</taxon>
        <taxon>Actinomycetes</taxon>
        <taxon>Micromonosporales</taxon>
        <taxon>Micromonosporaceae</taxon>
        <taxon>Natronosporangium</taxon>
    </lineage>
</organism>
<protein>
    <submittedName>
        <fullName evidence="1">DUF3592 domain-containing protein</fullName>
    </submittedName>
</protein>
<dbReference type="Proteomes" id="UP000662857">
    <property type="component" value="Chromosome"/>
</dbReference>
<proteinExistence type="predicted"/>
<keyword evidence="2" id="KW-1185">Reference proteome</keyword>
<accession>A0A895YEC9</accession>
<evidence type="ECO:0000313" key="2">
    <source>
        <dbReference type="Proteomes" id="UP000662857"/>
    </source>
</evidence>
<sequence>MVGWFWKHVALPLLVGAALIGAGVATHLVMVNRVGDRQTMGVALAAEVVEVNSKRGFKSVTISYTYSGVAREVTLRKLFGDVSVYDLGDRVTAYIEPADPDKVALAEGFASEGWRTQLPLPLALVGVVLLIRSALRPFRHKPPFTQDIR</sequence>
<name>A0A895YEC9_9ACTN</name>
<gene>
    <name evidence="1" type="ORF">JQS43_19655</name>
</gene>